<keyword evidence="2" id="KW-1185">Reference proteome</keyword>
<comment type="caution">
    <text evidence="1">The sequence shown here is derived from an EMBL/GenBank/DDBJ whole genome shotgun (WGS) entry which is preliminary data.</text>
</comment>
<name>A0ABQ7GRG8_DUNSA</name>
<evidence type="ECO:0008006" key="3">
    <source>
        <dbReference type="Google" id="ProtNLM"/>
    </source>
</evidence>
<gene>
    <name evidence="1" type="ORF">DUNSADRAFT_4659</name>
</gene>
<accession>A0ABQ7GRG8</accession>
<evidence type="ECO:0000313" key="1">
    <source>
        <dbReference type="EMBL" id="KAF5837204.1"/>
    </source>
</evidence>
<organism evidence="1 2">
    <name type="scientific">Dunaliella salina</name>
    <name type="common">Green alga</name>
    <name type="synonym">Protococcus salinus</name>
    <dbReference type="NCBI Taxonomy" id="3046"/>
    <lineage>
        <taxon>Eukaryota</taxon>
        <taxon>Viridiplantae</taxon>
        <taxon>Chlorophyta</taxon>
        <taxon>core chlorophytes</taxon>
        <taxon>Chlorophyceae</taxon>
        <taxon>CS clade</taxon>
        <taxon>Chlamydomonadales</taxon>
        <taxon>Dunaliellaceae</taxon>
        <taxon>Dunaliella</taxon>
    </lineage>
</organism>
<dbReference type="Proteomes" id="UP000815325">
    <property type="component" value="Unassembled WGS sequence"/>
</dbReference>
<evidence type="ECO:0000313" key="2">
    <source>
        <dbReference type="Proteomes" id="UP000815325"/>
    </source>
</evidence>
<reference evidence="1" key="1">
    <citation type="submission" date="2017-08" db="EMBL/GenBank/DDBJ databases">
        <authorList>
            <person name="Polle J.E."/>
            <person name="Barry K."/>
            <person name="Cushman J."/>
            <person name="Schmutz J."/>
            <person name="Tran D."/>
            <person name="Hathwaick L.T."/>
            <person name="Yim W.C."/>
            <person name="Jenkins J."/>
            <person name="Mckie-Krisberg Z.M."/>
            <person name="Prochnik S."/>
            <person name="Lindquist E."/>
            <person name="Dockter R.B."/>
            <person name="Adam C."/>
            <person name="Molina H."/>
            <person name="Bunkerborg J."/>
            <person name="Jin E."/>
            <person name="Buchheim M."/>
            <person name="Magnuson J."/>
        </authorList>
    </citation>
    <scope>NUCLEOTIDE SEQUENCE</scope>
    <source>
        <strain evidence="1">CCAP 19/18</strain>
    </source>
</reference>
<proteinExistence type="predicted"/>
<protein>
    <recommendedName>
        <fullName evidence="3">Encoded protein</fullName>
    </recommendedName>
</protein>
<sequence length="68" mass="7584">MLKIGWKWRLSTMQNHTRCSLTAKELLTESVDDPMQIESACKSPTLPAATDICSAVARLCTYHELQCG</sequence>
<dbReference type="EMBL" id="MU069624">
    <property type="protein sequence ID" value="KAF5837204.1"/>
    <property type="molecule type" value="Genomic_DNA"/>
</dbReference>